<evidence type="ECO:0000313" key="7">
    <source>
        <dbReference type="Proteomes" id="UP000677126"/>
    </source>
</evidence>
<evidence type="ECO:0000259" key="5">
    <source>
        <dbReference type="Pfam" id="PF00160"/>
    </source>
</evidence>
<evidence type="ECO:0000256" key="4">
    <source>
        <dbReference type="SAM" id="SignalP"/>
    </source>
</evidence>
<evidence type="ECO:0000256" key="2">
    <source>
        <dbReference type="ARBA" id="ARBA00023110"/>
    </source>
</evidence>
<dbReference type="EC" id="5.2.1.8" evidence="1"/>
<feature type="domain" description="PPIase cyclophilin-type" evidence="5">
    <location>
        <begin position="83"/>
        <end position="268"/>
    </location>
</feature>
<dbReference type="EMBL" id="CP054856">
    <property type="protein sequence ID" value="QVM85167.1"/>
    <property type="molecule type" value="Genomic_DNA"/>
</dbReference>
<dbReference type="PANTHER" id="PTHR43246">
    <property type="entry name" value="PEPTIDYL-PROLYL CIS-TRANS ISOMERASE CYP38, CHLOROPLASTIC"/>
    <property type="match status" value="1"/>
</dbReference>
<organism evidence="6 7">
    <name type="scientific">Novosphingobium decolorationis</name>
    <dbReference type="NCBI Taxonomy" id="2698673"/>
    <lineage>
        <taxon>Bacteria</taxon>
        <taxon>Pseudomonadati</taxon>
        <taxon>Pseudomonadota</taxon>
        <taxon>Alphaproteobacteria</taxon>
        <taxon>Sphingomonadales</taxon>
        <taxon>Sphingomonadaceae</taxon>
        <taxon>Novosphingobium</taxon>
    </lineage>
</organism>
<keyword evidence="4" id="KW-0732">Signal</keyword>
<dbReference type="Gene3D" id="2.40.100.10">
    <property type="entry name" value="Cyclophilin-like"/>
    <property type="match status" value="1"/>
</dbReference>
<dbReference type="RefSeq" id="WP_213500825.1">
    <property type="nucleotide sequence ID" value="NZ_CP054856.1"/>
</dbReference>
<accession>A0ABX8E7L2</accession>
<protein>
    <recommendedName>
        <fullName evidence="1">peptidylprolyl isomerase</fullName>
        <ecNumber evidence="1">5.2.1.8</ecNumber>
    </recommendedName>
</protein>
<reference evidence="6 7" key="1">
    <citation type="journal article" date="2021" name="Int. J. Syst. Evol. Microbiol.">
        <title>Novosphingobium decolorationis sp. nov., an aniline blue-decolourizing bacterium isolated from East Pacific sediment.</title>
        <authorList>
            <person name="Chen X."/>
            <person name="Dong B."/>
            <person name="Chen T."/>
            <person name="Ren N."/>
            <person name="Wang J."/>
            <person name="Xu Y."/>
            <person name="Yang J."/>
            <person name="Zhu S."/>
            <person name="Chen J."/>
        </authorList>
    </citation>
    <scope>NUCLEOTIDE SEQUENCE [LARGE SCALE GENOMIC DNA]</scope>
    <source>
        <strain evidence="6 7">502str22</strain>
    </source>
</reference>
<proteinExistence type="predicted"/>
<keyword evidence="7" id="KW-1185">Reference proteome</keyword>
<feature type="signal peptide" evidence="4">
    <location>
        <begin position="1"/>
        <end position="29"/>
    </location>
</feature>
<evidence type="ECO:0000313" key="6">
    <source>
        <dbReference type="EMBL" id="QVM85167.1"/>
    </source>
</evidence>
<dbReference type="InterPro" id="IPR002130">
    <property type="entry name" value="Cyclophilin-type_PPIase_dom"/>
</dbReference>
<feature type="chain" id="PRO_5046838163" description="peptidylprolyl isomerase" evidence="4">
    <location>
        <begin position="30"/>
        <end position="333"/>
    </location>
</feature>
<evidence type="ECO:0000256" key="1">
    <source>
        <dbReference type="ARBA" id="ARBA00013194"/>
    </source>
</evidence>
<name>A0ABX8E7L2_9SPHN</name>
<dbReference type="InterPro" id="IPR044665">
    <property type="entry name" value="E_coli_cyclophilin_A-like"/>
</dbReference>
<keyword evidence="3 6" id="KW-0413">Isomerase</keyword>
<dbReference type="GO" id="GO:0016853">
    <property type="term" value="F:isomerase activity"/>
    <property type="evidence" value="ECO:0007669"/>
    <property type="project" value="UniProtKB-KW"/>
</dbReference>
<dbReference type="SUPFAM" id="SSF50891">
    <property type="entry name" value="Cyclophilin-like"/>
    <property type="match status" value="1"/>
</dbReference>
<keyword evidence="2" id="KW-0697">Rotamase</keyword>
<dbReference type="Proteomes" id="UP000677126">
    <property type="component" value="Chromosome"/>
</dbReference>
<gene>
    <name evidence="6" type="ORF">HT578_17010</name>
</gene>
<sequence>MHFFFKGGLPLLVAAMAFAPALSAQEAEAQVTPSGVVANAPATDWHRIDPADLMVMDLSPDARGKRRRVVIQLIPAPFSQGWVDNIRKLIASHWYDGIAVVRVQDNYVVQWGDPDGETDHPKPLPEGLEQVPQSQYVAASAPPFGPPLFAPDPQHNPLRPLEPLLLPDAYAPGTYFAQGWPLATDAKGVSWPVHCYGYVGVGRNYSPDTGTGAELYTVIGQAPRQLDRNIAVVGRIIAGMEYLSSLPRGTGEMGFYETPQERTKIASVRFGSQVPDLPAYEAMATDSDSFANYAYLRANRHDTFYNVPAGGVDVCNVPVPVRQVGLAVKRAGM</sequence>
<evidence type="ECO:0000256" key="3">
    <source>
        <dbReference type="ARBA" id="ARBA00023235"/>
    </source>
</evidence>
<dbReference type="InterPro" id="IPR029000">
    <property type="entry name" value="Cyclophilin-like_dom_sf"/>
</dbReference>
<dbReference type="Pfam" id="PF00160">
    <property type="entry name" value="Pro_isomerase"/>
    <property type="match status" value="1"/>
</dbReference>